<dbReference type="Proteomes" id="UP001208912">
    <property type="component" value="Unassembled WGS sequence"/>
</dbReference>
<evidence type="ECO:0000313" key="1">
    <source>
        <dbReference type="EMBL" id="MCW7526736.1"/>
    </source>
</evidence>
<keyword evidence="2" id="KW-1185">Reference proteome</keyword>
<protein>
    <submittedName>
        <fullName evidence="1">Uncharacterized protein</fullName>
    </submittedName>
</protein>
<gene>
    <name evidence="1" type="ORF">ND861_10290</name>
</gene>
<reference evidence="1 2" key="1">
    <citation type="submission" date="2022-06" db="EMBL/GenBank/DDBJ databases">
        <title>Leptospira isolates from biofilms formed at urban environments.</title>
        <authorList>
            <person name="Ribeiro P.S."/>
            <person name="Sousa T."/>
            <person name="Carvalho N."/>
            <person name="Aburjaile F."/>
            <person name="Neves F."/>
            <person name="Oliveira D."/>
            <person name="Blanco L."/>
            <person name="Lima J."/>
            <person name="Costa F."/>
            <person name="Brenig B."/>
            <person name="Soares S."/>
            <person name="Ramos R."/>
            <person name="Goes-Neto A."/>
            <person name="Matiuzzi M."/>
            <person name="Azevedo V."/>
            <person name="Ristow P."/>
        </authorList>
    </citation>
    <scope>NUCLEOTIDE SEQUENCE [LARGE SCALE GENOMIC DNA]</scope>
    <source>
        <strain evidence="1 2">VSF19</strain>
    </source>
</reference>
<proteinExistence type="predicted"/>
<name>A0ABT3MIM5_9LEPT</name>
<dbReference type="EMBL" id="JAMQPM010000004">
    <property type="protein sequence ID" value="MCW7526736.1"/>
    <property type="molecule type" value="Genomic_DNA"/>
</dbReference>
<organism evidence="1 2">
    <name type="scientific">Leptospira soteropolitanensis</name>
    <dbReference type="NCBI Taxonomy" id="2950025"/>
    <lineage>
        <taxon>Bacteria</taxon>
        <taxon>Pseudomonadati</taxon>
        <taxon>Spirochaetota</taxon>
        <taxon>Spirochaetia</taxon>
        <taxon>Leptospirales</taxon>
        <taxon>Leptospiraceae</taxon>
        <taxon>Leptospira</taxon>
    </lineage>
</organism>
<dbReference type="RefSeq" id="WP_265368926.1">
    <property type="nucleotide sequence ID" value="NZ_JAMQPM010000004.1"/>
</dbReference>
<accession>A0ABT3MIM5</accession>
<comment type="caution">
    <text evidence="1">The sequence shown here is derived from an EMBL/GenBank/DDBJ whole genome shotgun (WGS) entry which is preliminary data.</text>
</comment>
<sequence>MNEFNQEFLLQDWTQFSNDIQKGNLINIDEILSVYVCGKIGIDDILSIFPPSELPLLQVGNHRELIQKYSRLIQEFPDFYG</sequence>
<evidence type="ECO:0000313" key="2">
    <source>
        <dbReference type="Proteomes" id="UP001208912"/>
    </source>
</evidence>